<feature type="transmembrane region" description="Helical" evidence="6">
    <location>
        <begin position="162"/>
        <end position="180"/>
    </location>
</feature>
<dbReference type="InterPro" id="IPR025640">
    <property type="entry name" value="GYF_2"/>
</dbReference>
<dbReference type="Proteomes" id="UP000078459">
    <property type="component" value="Unassembled WGS sequence"/>
</dbReference>
<dbReference type="PANTHER" id="PTHR36115">
    <property type="entry name" value="PROLINE-RICH ANTIGEN HOMOLOG-RELATED"/>
    <property type="match status" value="1"/>
</dbReference>
<evidence type="ECO:0000256" key="1">
    <source>
        <dbReference type="ARBA" id="ARBA00004651"/>
    </source>
</evidence>
<dbReference type="Pfam" id="PF06271">
    <property type="entry name" value="RDD"/>
    <property type="match status" value="1"/>
</dbReference>
<evidence type="ECO:0008006" key="11">
    <source>
        <dbReference type="Google" id="ProtNLM"/>
    </source>
</evidence>
<organism evidence="9 10">
    <name type="scientific">Pedobacter psychrophilus</name>
    <dbReference type="NCBI Taxonomy" id="1826909"/>
    <lineage>
        <taxon>Bacteria</taxon>
        <taxon>Pseudomonadati</taxon>
        <taxon>Bacteroidota</taxon>
        <taxon>Sphingobacteriia</taxon>
        <taxon>Sphingobacteriales</taxon>
        <taxon>Sphingobacteriaceae</taxon>
        <taxon>Pedobacter</taxon>
    </lineage>
</organism>
<dbReference type="OrthoDB" id="9793824at2"/>
<evidence type="ECO:0000259" key="7">
    <source>
        <dbReference type="Pfam" id="PF06271"/>
    </source>
</evidence>
<evidence type="ECO:0000256" key="3">
    <source>
        <dbReference type="ARBA" id="ARBA00022692"/>
    </source>
</evidence>
<dbReference type="RefSeq" id="WP_068823014.1">
    <property type="nucleotide sequence ID" value="NZ_LWHJ01000029.1"/>
</dbReference>
<evidence type="ECO:0000256" key="5">
    <source>
        <dbReference type="ARBA" id="ARBA00023136"/>
    </source>
</evidence>
<evidence type="ECO:0000256" key="4">
    <source>
        <dbReference type="ARBA" id="ARBA00022989"/>
    </source>
</evidence>
<keyword evidence="5 6" id="KW-0472">Membrane</keyword>
<dbReference type="EMBL" id="LWHJ01000029">
    <property type="protein sequence ID" value="OAQ38862.1"/>
    <property type="molecule type" value="Genomic_DNA"/>
</dbReference>
<evidence type="ECO:0000256" key="2">
    <source>
        <dbReference type="ARBA" id="ARBA00022475"/>
    </source>
</evidence>
<gene>
    <name evidence="9" type="ORF">A5893_12530</name>
</gene>
<evidence type="ECO:0000313" key="10">
    <source>
        <dbReference type="Proteomes" id="UP000078459"/>
    </source>
</evidence>
<comment type="caution">
    <text evidence="9">The sequence shown here is derived from an EMBL/GenBank/DDBJ whole genome shotgun (WGS) entry which is preliminary data.</text>
</comment>
<dbReference type="STRING" id="1826909.A5893_12530"/>
<feature type="domain" description="RDD" evidence="7">
    <location>
        <begin position="68"/>
        <end position="193"/>
    </location>
</feature>
<protein>
    <recommendedName>
        <fullName evidence="11">RDD domain-containing protein</fullName>
    </recommendedName>
</protein>
<dbReference type="InterPro" id="IPR010432">
    <property type="entry name" value="RDD"/>
</dbReference>
<dbReference type="PANTHER" id="PTHR36115:SF6">
    <property type="entry name" value="PROLINE-RICH ANTIGEN HOMOLOG"/>
    <property type="match status" value="1"/>
</dbReference>
<keyword evidence="4 6" id="KW-1133">Transmembrane helix</keyword>
<dbReference type="AlphaFoldDB" id="A0A179DDH9"/>
<accession>A0A179DDH9</accession>
<keyword evidence="3 6" id="KW-0812">Transmembrane</keyword>
<keyword evidence="2" id="KW-1003">Cell membrane</keyword>
<reference evidence="9 10" key="1">
    <citation type="submission" date="2016-04" db="EMBL/GenBank/DDBJ databases">
        <authorList>
            <person name="Evans L.H."/>
            <person name="Alamgir A."/>
            <person name="Owens N."/>
            <person name="Weber N.D."/>
            <person name="Virtaneva K."/>
            <person name="Barbian K."/>
            <person name="Babar A."/>
            <person name="Rosenke K."/>
        </authorList>
    </citation>
    <scope>NUCLEOTIDE SEQUENCE [LARGE SCALE GENOMIC DNA]</scope>
    <source>
        <strain evidence="9 10">CCM 8644</strain>
    </source>
</reference>
<evidence type="ECO:0000256" key="6">
    <source>
        <dbReference type="SAM" id="Phobius"/>
    </source>
</evidence>
<feature type="transmembrane region" description="Helical" evidence="6">
    <location>
        <begin position="106"/>
        <end position="126"/>
    </location>
</feature>
<feature type="domain" description="GYF" evidence="8">
    <location>
        <begin position="9"/>
        <end position="50"/>
    </location>
</feature>
<evidence type="ECO:0000259" key="8">
    <source>
        <dbReference type="Pfam" id="PF14237"/>
    </source>
</evidence>
<sequence length="202" mass="23346">MSDKIYTLVINGKPQGPFTLAELKENRVKPDSFVRKPGMDDYKEAHEFAEIRAFLGINKQYTAPQYFAGFDLRLLANAIDWFMIFGIVAFLELMIALTFNDRATTLITIISGFVLLPILKFFYNIYMENAQQATFGKKMMGIKVTDMRGLKPTLQEIFVRNISKSISTITFFFGYFYLFLNKKQQTLHDKMANTLVIKDRLV</sequence>
<feature type="transmembrane region" description="Helical" evidence="6">
    <location>
        <begin position="81"/>
        <end position="99"/>
    </location>
</feature>
<keyword evidence="10" id="KW-1185">Reference proteome</keyword>
<proteinExistence type="predicted"/>
<comment type="subcellular location">
    <subcellularLocation>
        <location evidence="1">Cell membrane</location>
        <topology evidence="1">Multi-pass membrane protein</topology>
    </subcellularLocation>
</comment>
<name>A0A179DDH9_9SPHI</name>
<evidence type="ECO:0000313" key="9">
    <source>
        <dbReference type="EMBL" id="OAQ38862.1"/>
    </source>
</evidence>
<reference evidence="9 10" key="2">
    <citation type="submission" date="2016-06" db="EMBL/GenBank/DDBJ databases">
        <title>Pedobacter psychrophilus sp. nov., isolated from Antarctic fragmentary rock.</title>
        <authorList>
            <person name="Svec P."/>
        </authorList>
    </citation>
    <scope>NUCLEOTIDE SEQUENCE [LARGE SCALE GENOMIC DNA]</scope>
    <source>
        <strain evidence="9 10">CCM 8644</strain>
    </source>
</reference>
<dbReference type="InterPro" id="IPR051791">
    <property type="entry name" value="Pra-immunoreactive"/>
</dbReference>
<dbReference type="Pfam" id="PF14237">
    <property type="entry name" value="GYF_2"/>
    <property type="match status" value="1"/>
</dbReference>
<dbReference type="GO" id="GO:0005886">
    <property type="term" value="C:plasma membrane"/>
    <property type="evidence" value="ECO:0007669"/>
    <property type="project" value="UniProtKB-SubCell"/>
</dbReference>